<proteinExistence type="predicted"/>
<reference evidence="2" key="1">
    <citation type="submission" date="2023-07" db="EMBL/GenBank/DDBJ databases">
        <authorList>
            <person name="Stuckert A."/>
        </authorList>
    </citation>
    <scope>NUCLEOTIDE SEQUENCE</scope>
</reference>
<evidence type="ECO:0000256" key="1">
    <source>
        <dbReference type="SAM" id="MobiDB-lite"/>
    </source>
</evidence>
<accession>A0ABN9MKZ0</accession>
<gene>
    <name evidence="2" type="ORF">RIMI_LOCUS22124478</name>
</gene>
<evidence type="ECO:0000313" key="2">
    <source>
        <dbReference type="EMBL" id="CAJ0967303.1"/>
    </source>
</evidence>
<dbReference type="EMBL" id="CAUEEQ010078224">
    <property type="protein sequence ID" value="CAJ0967303.1"/>
    <property type="molecule type" value="Genomic_DNA"/>
</dbReference>
<comment type="caution">
    <text evidence="2">The sequence shown here is derived from an EMBL/GenBank/DDBJ whole genome shotgun (WGS) entry which is preliminary data.</text>
</comment>
<feature type="compositionally biased region" description="Basic and acidic residues" evidence="1">
    <location>
        <begin position="28"/>
        <end position="39"/>
    </location>
</feature>
<protein>
    <submittedName>
        <fullName evidence="2">Uncharacterized protein</fullName>
    </submittedName>
</protein>
<sequence>MKTGKGYLREKGRKKASETTKKRKKKEKQVTRRETDGNKEQRTDLIVNISSKILTENQVSVLNKGLSFGLSTHVDWFQPNMDLQQFFRSIKLKEWFWNKPNIEKPLSCSLSLQQLNLKKTSHFIPPDNSPVIEAFILAVNHDIEKLKKECTNQSLYPNMTAGEMEALYELAHNDEIIIKNADKRQLADPEVYERLTHDPKFDIARDIKSILDGALNMQIIDQDVFDFLTVKFPITPVMASCGDFLQKSREDGILQRRLWMRKLIMGSGQDEEKKENSCRDDVIYKPLGAAILLCRSRSLCGKNYNFIRTVYFEQNINC</sequence>
<feature type="compositionally biased region" description="Basic and acidic residues" evidence="1">
    <location>
        <begin position="7"/>
        <end position="20"/>
    </location>
</feature>
<organism evidence="2 3">
    <name type="scientific">Ranitomeya imitator</name>
    <name type="common">mimic poison frog</name>
    <dbReference type="NCBI Taxonomy" id="111125"/>
    <lineage>
        <taxon>Eukaryota</taxon>
        <taxon>Metazoa</taxon>
        <taxon>Chordata</taxon>
        <taxon>Craniata</taxon>
        <taxon>Vertebrata</taxon>
        <taxon>Euteleostomi</taxon>
        <taxon>Amphibia</taxon>
        <taxon>Batrachia</taxon>
        <taxon>Anura</taxon>
        <taxon>Neobatrachia</taxon>
        <taxon>Hyloidea</taxon>
        <taxon>Dendrobatidae</taxon>
        <taxon>Dendrobatinae</taxon>
        <taxon>Ranitomeya</taxon>
    </lineage>
</organism>
<dbReference type="Proteomes" id="UP001176940">
    <property type="component" value="Unassembled WGS sequence"/>
</dbReference>
<evidence type="ECO:0000313" key="3">
    <source>
        <dbReference type="Proteomes" id="UP001176940"/>
    </source>
</evidence>
<name>A0ABN9MKZ0_9NEOB</name>
<feature type="region of interest" description="Disordered" evidence="1">
    <location>
        <begin position="1"/>
        <end position="39"/>
    </location>
</feature>
<keyword evidence="3" id="KW-1185">Reference proteome</keyword>